<protein>
    <submittedName>
        <fullName evidence="5">Transposase/IS protein</fullName>
    </submittedName>
</protein>
<dbReference type="Proteomes" id="UP000320390">
    <property type="component" value="Chromosome"/>
</dbReference>
<evidence type="ECO:0000259" key="4">
    <source>
        <dbReference type="SMART" id="SM00382"/>
    </source>
</evidence>
<dbReference type="OrthoDB" id="9776217at2"/>
<dbReference type="PANTHER" id="PTHR30050">
    <property type="entry name" value="CHROMOSOMAL REPLICATION INITIATOR PROTEIN DNAA"/>
    <property type="match status" value="1"/>
</dbReference>
<dbReference type="GO" id="GO:0005524">
    <property type="term" value="F:ATP binding"/>
    <property type="evidence" value="ECO:0007669"/>
    <property type="project" value="UniProtKB-KW"/>
</dbReference>
<keyword evidence="3" id="KW-0067">ATP-binding</keyword>
<dbReference type="InterPro" id="IPR002611">
    <property type="entry name" value="IstB_ATP-bd"/>
</dbReference>
<dbReference type="InterPro" id="IPR028350">
    <property type="entry name" value="DNAC/IstB-like"/>
</dbReference>
<dbReference type="AlphaFoldDB" id="A0A518EZ21"/>
<dbReference type="RefSeq" id="WP_145203496.1">
    <property type="nucleotide sequence ID" value="NZ_CP036434.1"/>
</dbReference>
<dbReference type="InterPro" id="IPR047661">
    <property type="entry name" value="IstB"/>
</dbReference>
<dbReference type="Gene3D" id="3.40.50.300">
    <property type="entry name" value="P-loop containing nucleotide triphosphate hydrolases"/>
    <property type="match status" value="1"/>
</dbReference>
<dbReference type="InterPro" id="IPR003593">
    <property type="entry name" value="AAA+_ATPase"/>
</dbReference>
<gene>
    <name evidence="5" type="ORF">Poly30_48820</name>
</gene>
<keyword evidence="2" id="KW-0547">Nucleotide-binding</keyword>
<dbReference type="EMBL" id="CP036434">
    <property type="protein sequence ID" value="QDV09324.1"/>
    <property type="molecule type" value="Genomic_DNA"/>
</dbReference>
<dbReference type="SUPFAM" id="SSF52540">
    <property type="entry name" value="P-loop containing nucleoside triphosphate hydrolases"/>
    <property type="match status" value="1"/>
</dbReference>
<dbReference type="PIRSF" id="PIRSF003073">
    <property type="entry name" value="DNAC_TnpB_IstB"/>
    <property type="match status" value="1"/>
</dbReference>
<evidence type="ECO:0000256" key="1">
    <source>
        <dbReference type="ARBA" id="ARBA00008059"/>
    </source>
</evidence>
<feature type="domain" description="AAA+ ATPase" evidence="4">
    <location>
        <begin position="99"/>
        <end position="232"/>
    </location>
</feature>
<evidence type="ECO:0000256" key="3">
    <source>
        <dbReference type="ARBA" id="ARBA00022840"/>
    </source>
</evidence>
<dbReference type="CDD" id="cd00009">
    <property type="entry name" value="AAA"/>
    <property type="match status" value="1"/>
</dbReference>
<dbReference type="NCBIfam" id="NF038214">
    <property type="entry name" value="IS21_help_AAA"/>
    <property type="match status" value="1"/>
</dbReference>
<comment type="similarity">
    <text evidence="1">Belongs to the IS21/IS1162 putative ATP-binding protein family.</text>
</comment>
<dbReference type="Pfam" id="PF01695">
    <property type="entry name" value="IstB_IS21"/>
    <property type="match status" value="1"/>
</dbReference>
<dbReference type="PANTHER" id="PTHR30050:SF4">
    <property type="entry name" value="ATP-BINDING PROTEIN RV3427C IN INSERTION SEQUENCE-RELATED"/>
    <property type="match status" value="1"/>
</dbReference>
<accession>A0A518EZ21</accession>
<proteinExistence type="inferred from homology"/>
<dbReference type="SMART" id="SM00382">
    <property type="entry name" value="AAA"/>
    <property type="match status" value="1"/>
</dbReference>
<evidence type="ECO:0000313" key="5">
    <source>
        <dbReference type="EMBL" id="QDV09324.1"/>
    </source>
</evidence>
<keyword evidence="6" id="KW-1185">Reference proteome</keyword>
<dbReference type="InterPro" id="IPR027417">
    <property type="entry name" value="P-loop_NTPase"/>
</dbReference>
<evidence type="ECO:0000256" key="2">
    <source>
        <dbReference type="ARBA" id="ARBA00022741"/>
    </source>
</evidence>
<dbReference type="GO" id="GO:0006260">
    <property type="term" value="P:DNA replication"/>
    <property type="evidence" value="ECO:0007669"/>
    <property type="project" value="TreeGrafter"/>
</dbReference>
<evidence type="ECO:0000313" key="6">
    <source>
        <dbReference type="Proteomes" id="UP000320390"/>
    </source>
</evidence>
<organism evidence="5 6">
    <name type="scientific">Saltatorellus ferox</name>
    <dbReference type="NCBI Taxonomy" id="2528018"/>
    <lineage>
        <taxon>Bacteria</taxon>
        <taxon>Pseudomonadati</taxon>
        <taxon>Planctomycetota</taxon>
        <taxon>Planctomycetia</taxon>
        <taxon>Planctomycetia incertae sedis</taxon>
        <taxon>Saltatorellus</taxon>
    </lineage>
</organism>
<name>A0A518EZ21_9BACT</name>
<sequence>MAVTDDLIPYLKKLRLSGVLQTLDLRTREAVDDNLSHGEFLLRLCSDEIERRESKQLSMRLRKANFDGAKSLEEFEWSFNPTVPKAKIVDLATCSFIDRKENALLLGPTGVGKSHIAQAIGERACRAGYSTCYTSAHAMLSQLRGARADDSLEKRMLRFTSPDLLIIDDLGLRPLERDEPIDLYEIIRARYERGAMIVTSNRALEEWYPMFLDELMASAAMDRLLHHAHVIEMTGGSFRNPKAHGAPAAALT</sequence>
<reference evidence="5 6" key="1">
    <citation type="submission" date="2019-02" db="EMBL/GenBank/DDBJ databases">
        <title>Deep-cultivation of Planctomycetes and their phenomic and genomic characterization uncovers novel biology.</title>
        <authorList>
            <person name="Wiegand S."/>
            <person name="Jogler M."/>
            <person name="Boedeker C."/>
            <person name="Pinto D."/>
            <person name="Vollmers J."/>
            <person name="Rivas-Marin E."/>
            <person name="Kohn T."/>
            <person name="Peeters S.H."/>
            <person name="Heuer A."/>
            <person name="Rast P."/>
            <person name="Oberbeckmann S."/>
            <person name="Bunk B."/>
            <person name="Jeske O."/>
            <person name="Meyerdierks A."/>
            <person name="Storesund J.E."/>
            <person name="Kallscheuer N."/>
            <person name="Luecker S."/>
            <person name="Lage O.M."/>
            <person name="Pohl T."/>
            <person name="Merkel B.J."/>
            <person name="Hornburger P."/>
            <person name="Mueller R.-W."/>
            <person name="Bruemmer F."/>
            <person name="Labrenz M."/>
            <person name="Spormann A.M."/>
            <person name="Op den Camp H."/>
            <person name="Overmann J."/>
            <person name="Amann R."/>
            <person name="Jetten M.S.M."/>
            <person name="Mascher T."/>
            <person name="Medema M.H."/>
            <person name="Devos D.P."/>
            <person name="Kaster A.-K."/>
            <person name="Ovreas L."/>
            <person name="Rohde M."/>
            <person name="Galperin M.Y."/>
            <person name="Jogler C."/>
        </authorList>
    </citation>
    <scope>NUCLEOTIDE SEQUENCE [LARGE SCALE GENOMIC DNA]</scope>
    <source>
        <strain evidence="5 6">Poly30</strain>
    </source>
</reference>